<dbReference type="Proteomes" id="UP000179807">
    <property type="component" value="Unassembled WGS sequence"/>
</dbReference>
<keyword evidence="2" id="KW-0472">Membrane</keyword>
<keyword evidence="2" id="KW-1133">Transmembrane helix</keyword>
<feature type="transmembrane region" description="Helical" evidence="2">
    <location>
        <begin position="1054"/>
        <end position="1079"/>
    </location>
</feature>
<keyword evidence="2" id="KW-0812">Transmembrane</keyword>
<feature type="transmembrane region" description="Helical" evidence="2">
    <location>
        <begin position="199"/>
        <end position="218"/>
    </location>
</feature>
<feature type="transmembrane region" description="Helical" evidence="2">
    <location>
        <begin position="154"/>
        <end position="179"/>
    </location>
</feature>
<feature type="transmembrane region" description="Helical" evidence="2">
    <location>
        <begin position="281"/>
        <end position="303"/>
    </location>
</feature>
<comment type="caution">
    <text evidence="3">The sequence shown here is derived from an EMBL/GenBank/DDBJ whole genome shotgun (WGS) entry which is preliminary data.</text>
</comment>
<dbReference type="VEuPathDB" id="TrichDB:TRFO_27042"/>
<evidence type="ECO:0000313" key="4">
    <source>
        <dbReference type="Proteomes" id="UP000179807"/>
    </source>
</evidence>
<sequence>MKESEIYRTWPGLEHWSPIYHLFHYIGESKTLPSQFNVFFYFIILLYIFCVISLINFYDINKSMDPLTKTIVLFVHHFIYLEAIPSDYLAPAIMIYVLSNILFGLAIYKIPQLLERQSISFTIRFFIQFSSLYLLLVSNSLLQKSITAFLFDEHHWRCLVFSSIDIILLLIVSFFTIFFFSRPMSLRTLIVSSWDDKNFIFMIYTTCVLQQLWSFVYWRPKICSYIMFGLNFIFSIFFLFQSLNLFFYSSFINISLIFISSFGLVASIIAIIIWYDPTLIFYLMIALYLCLITDACFLSPWIYDLYSLHISKQLQVSNQKDEDQIDEMSENSDIEIGLPHLPPSQMIRLIRYLVSHNYPDVNELTIRIAETQTNASVIIECFRILHIQSCVPSAVWAKIIDIDKREVNFFDRSLLCDLQYEAIKHEINEPVFKNLCDDLDEIKKNIQRSLLTFVNGLQIESKKMIEEGHVDYGILCQMYEVKAKLYLKNAPRSIEIASNYEDYLMKLKGDFVSGHFWGQKVECLKSGHITNKITGHLSTPLISMSSASSLLSTSTTQNQELIYQEASEKIKSRALPIVPFALILVAIVMLFCIIFRPSKVMTFSESSHHSKISMYDPTTFAIAQMHLLRYAMPQFVDICAIISKYLNFTNIPTSSFDHYIYFPEDVRNKINTEAISYVSELVSETVYYKRAIDIKKVWAYDHASELLPFPLDYSTYLVKHFIDYSLQFADRILNGEYKNHSYAEQTLRDSIFNVILLSNDINISSNKFVNTSLMYLQSVHSDYTYNLIIWCIVTFILTIIFYLLLLYFLLFYPKKEFQKFFDVFAHIDPESLVEFQSSITTMINGSQSTASVKLELPIDDINSLALDEVELSEDNPISIPISLGFQKNIYEEINEEKTNLYGRNCVKNSIVFEIILISIFLIGMATAGIIHRYVNYYGNMIANDFATATYIVPVSLYTMRNALMYLAGIHSEKPTMKCQLREVAYFKRDIFEDYCIAFENNYTSWSGQIDDQFIYIVNLTFSITSLVIDQLPSIIDDAYTIFNMYKIGVIHGMYTILILVIVIFIATVFVHMQFTVILFDSLVCLLRLIPSRYFSTISSIIETFESSKKKTSLNSNKVKRVMMHSIDPVILINKNNVIIDAGQSALSLFEYMRNELNGHNIEVIIPSFNIHIRPKVRDSVEITESSIFTNSISLSQSSRNHHHHHQHHHHHSHQHQHHHHHHHHHLKRKADVYVAKSKENFADSQIYHTSDHKTPQITPQNQENDQNNDPYKLDEFILQDDELDEENIYDSKADRLRLNLNLNSAEYSDTATNGDGIKVFEAEAFTKRNNKILMRVMVIPTKTQTSMIILKDMSNLIDIKKQTQNAQLNLKVFLNRLMPNKFSKMYLNGQYTAVVTVPNATLASLGIENFSQFCLTHTHEEVFDCLDFFHGNIDRILSRFPAIARLGQDNGKFFYVSGITNPELGTKENSKIMFEFIQTCFQTIMEGKENLECSDWCELIAAIHVDGPVSGGISNRENPIFKEWSSFYPLMNDMMKDVPKRKVRISKKALRYLKDFIGDIENLEVDNVTMPSRTYLLALS</sequence>
<evidence type="ECO:0000313" key="3">
    <source>
        <dbReference type="EMBL" id="OHT05280.1"/>
    </source>
</evidence>
<gene>
    <name evidence="3" type="ORF">TRFO_27042</name>
</gene>
<feature type="transmembrane region" description="Helical" evidence="2">
    <location>
        <begin position="950"/>
        <end position="967"/>
    </location>
</feature>
<feature type="transmembrane region" description="Helical" evidence="2">
    <location>
        <begin position="574"/>
        <end position="596"/>
    </location>
</feature>
<evidence type="ECO:0000256" key="1">
    <source>
        <dbReference type="SAM" id="MobiDB-lite"/>
    </source>
</evidence>
<feature type="region of interest" description="Disordered" evidence="1">
    <location>
        <begin position="1195"/>
        <end position="1229"/>
    </location>
</feature>
<feature type="compositionally biased region" description="Basic residues" evidence="1">
    <location>
        <begin position="1199"/>
        <end position="1228"/>
    </location>
</feature>
<feature type="transmembrane region" description="Helical" evidence="2">
    <location>
        <begin position="121"/>
        <end position="142"/>
    </location>
</feature>
<feature type="transmembrane region" description="Helical" evidence="2">
    <location>
        <begin position="787"/>
        <end position="810"/>
    </location>
</feature>
<keyword evidence="4" id="KW-1185">Reference proteome</keyword>
<evidence type="ECO:0000256" key="2">
    <source>
        <dbReference type="SAM" id="Phobius"/>
    </source>
</evidence>
<feature type="transmembrane region" description="Helical" evidence="2">
    <location>
        <begin position="910"/>
        <end position="930"/>
    </location>
</feature>
<feature type="transmembrane region" description="Helical" evidence="2">
    <location>
        <begin position="224"/>
        <end position="247"/>
    </location>
</feature>
<feature type="region of interest" description="Disordered" evidence="1">
    <location>
        <begin position="1245"/>
        <end position="1270"/>
    </location>
</feature>
<name>A0A1J4K377_9EUKA</name>
<dbReference type="Gene3D" id="3.30.450.20">
    <property type="entry name" value="PAS domain"/>
    <property type="match status" value="1"/>
</dbReference>
<dbReference type="EMBL" id="MLAK01000763">
    <property type="protein sequence ID" value="OHT05280.1"/>
    <property type="molecule type" value="Genomic_DNA"/>
</dbReference>
<dbReference type="RefSeq" id="XP_068358416.1">
    <property type="nucleotide sequence ID" value="XM_068505304.1"/>
</dbReference>
<feature type="transmembrane region" description="Helical" evidence="2">
    <location>
        <begin position="38"/>
        <end position="58"/>
    </location>
</feature>
<proteinExistence type="predicted"/>
<dbReference type="GeneID" id="94840008"/>
<protein>
    <recommendedName>
        <fullName evidence="5">Guanylate cyclase domain-containing protein</fullName>
    </recommendedName>
</protein>
<feature type="compositionally biased region" description="Low complexity" evidence="1">
    <location>
        <begin position="1260"/>
        <end position="1269"/>
    </location>
</feature>
<accession>A0A1J4K377</accession>
<reference evidence="3" key="1">
    <citation type="submission" date="2016-10" db="EMBL/GenBank/DDBJ databases">
        <authorList>
            <person name="Benchimol M."/>
            <person name="Almeida L.G."/>
            <person name="Vasconcelos A.T."/>
            <person name="Perreira-Neves A."/>
            <person name="Rosa I.A."/>
            <person name="Tasca T."/>
            <person name="Bogo M.R."/>
            <person name="de Souza W."/>
        </authorList>
    </citation>
    <scope>NUCLEOTIDE SEQUENCE [LARGE SCALE GENOMIC DNA]</scope>
    <source>
        <strain evidence="3">K</strain>
    </source>
</reference>
<feature type="transmembrane region" description="Helical" evidence="2">
    <location>
        <begin position="254"/>
        <end position="275"/>
    </location>
</feature>
<evidence type="ECO:0008006" key="5">
    <source>
        <dbReference type="Google" id="ProtNLM"/>
    </source>
</evidence>
<organism evidence="3 4">
    <name type="scientific">Tritrichomonas foetus</name>
    <dbReference type="NCBI Taxonomy" id="1144522"/>
    <lineage>
        <taxon>Eukaryota</taxon>
        <taxon>Metamonada</taxon>
        <taxon>Parabasalia</taxon>
        <taxon>Tritrichomonadida</taxon>
        <taxon>Tritrichomonadidae</taxon>
        <taxon>Tritrichomonas</taxon>
    </lineage>
</organism>
<feature type="transmembrane region" description="Helical" evidence="2">
    <location>
        <begin position="88"/>
        <end position="109"/>
    </location>
</feature>